<dbReference type="Proteomes" id="UP001597118">
    <property type="component" value="Unassembled WGS sequence"/>
</dbReference>
<comment type="similarity">
    <text evidence="1 2">Belongs to the ArsC family.</text>
</comment>
<sequence>MKVKIFGIPNCNSVKKARTWLKENNIEEDFHDFKKLGTDKSLLEKWCAEFGWENVLNKKGTTWRNLDEAEKNLVKDQDSAIALMQKHTSSIKRPVIESKKGNTIGFDEALFETTFK</sequence>
<reference evidence="4" key="1">
    <citation type="journal article" date="2019" name="Int. J. Syst. Evol. Microbiol.">
        <title>The Global Catalogue of Microorganisms (GCM) 10K type strain sequencing project: providing services to taxonomists for standard genome sequencing and annotation.</title>
        <authorList>
            <consortium name="The Broad Institute Genomics Platform"/>
            <consortium name="The Broad Institute Genome Sequencing Center for Infectious Disease"/>
            <person name="Wu L."/>
            <person name="Ma J."/>
        </authorList>
    </citation>
    <scope>NUCLEOTIDE SEQUENCE [LARGE SCALE GENOMIC DNA]</scope>
    <source>
        <strain evidence="4">CCUG 53762</strain>
    </source>
</reference>
<accession>A0ABW4IFA1</accession>
<comment type="caution">
    <text evidence="3">The sequence shown here is derived from an EMBL/GenBank/DDBJ whole genome shotgun (WGS) entry which is preliminary data.</text>
</comment>
<dbReference type="InterPro" id="IPR006660">
    <property type="entry name" value="Arsenate_reductase-like"/>
</dbReference>
<dbReference type="NCBIfam" id="TIGR01617">
    <property type="entry name" value="arsC_related"/>
    <property type="match status" value="1"/>
</dbReference>
<name>A0ABW4IFA1_9SPHI</name>
<dbReference type="PROSITE" id="PS51353">
    <property type="entry name" value="ARSC"/>
    <property type="match status" value="1"/>
</dbReference>
<gene>
    <name evidence="3" type="ORF">ACFSAH_16170</name>
</gene>
<protein>
    <submittedName>
        <fullName evidence="3">Arsenate reductase</fullName>
    </submittedName>
</protein>
<dbReference type="EMBL" id="JBHUDG010000047">
    <property type="protein sequence ID" value="MFD1631410.1"/>
    <property type="molecule type" value="Genomic_DNA"/>
</dbReference>
<dbReference type="RefSeq" id="WP_379663778.1">
    <property type="nucleotide sequence ID" value="NZ_JBHUDG010000047.1"/>
</dbReference>
<organism evidence="3 4">
    <name type="scientific">Pseudopedobacter beijingensis</name>
    <dbReference type="NCBI Taxonomy" id="1207056"/>
    <lineage>
        <taxon>Bacteria</taxon>
        <taxon>Pseudomonadati</taxon>
        <taxon>Bacteroidota</taxon>
        <taxon>Sphingobacteriia</taxon>
        <taxon>Sphingobacteriales</taxon>
        <taxon>Sphingobacteriaceae</taxon>
        <taxon>Pseudopedobacter</taxon>
    </lineage>
</organism>
<proteinExistence type="inferred from homology"/>
<dbReference type="PANTHER" id="PTHR30041">
    <property type="entry name" value="ARSENATE REDUCTASE"/>
    <property type="match status" value="1"/>
</dbReference>
<dbReference type="SUPFAM" id="SSF52833">
    <property type="entry name" value="Thioredoxin-like"/>
    <property type="match status" value="1"/>
</dbReference>
<dbReference type="InterPro" id="IPR006504">
    <property type="entry name" value="Tscrpt_reg_Spx/MgsR"/>
</dbReference>
<keyword evidence="4" id="KW-1185">Reference proteome</keyword>
<evidence type="ECO:0000313" key="4">
    <source>
        <dbReference type="Proteomes" id="UP001597118"/>
    </source>
</evidence>
<evidence type="ECO:0000256" key="2">
    <source>
        <dbReference type="PROSITE-ProRule" id="PRU01282"/>
    </source>
</evidence>
<dbReference type="Pfam" id="PF03960">
    <property type="entry name" value="ArsC"/>
    <property type="match status" value="1"/>
</dbReference>
<dbReference type="PANTHER" id="PTHR30041:SF8">
    <property type="entry name" value="PROTEIN YFFB"/>
    <property type="match status" value="1"/>
</dbReference>
<dbReference type="InterPro" id="IPR036249">
    <property type="entry name" value="Thioredoxin-like_sf"/>
</dbReference>
<evidence type="ECO:0000313" key="3">
    <source>
        <dbReference type="EMBL" id="MFD1631410.1"/>
    </source>
</evidence>
<evidence type="ECO:0000256" key="1">
    <source>
        <dbReference type="ARBA" id="ARBA00007198"/>
    </source>
</evidence>
<dbReference type="CDD" id="cd03035">
    <property type="entry name" value="ArsC_Yffb"/>
    <property type="match status" value="1"/>
</dbReference>
<dbReference type="Gene3D" id="3.40.30.10">
    <property type="entry name" value="Glutaredoxin"/>
    <property type="match status" value="1"/>
</dbReference>